<sequence length="152" mass="16430">MQPITIQGREFVPMKNGTFAHDIWITRKTREAGLADIRQEEGESHEHFIERIASIAWGSGAMLEILGGMLLPVGMEPKDWTPELAAATGDFFGSVTDEASKRQLRSQIGGVIFLFFVSGLSSSGISPKSSMEMGEDEPHATGDAFISGIGDT</sequence>
<comment type="caution">
    <text evidence="2">The sequence shown here is derived from an EMBL/GenBank/DDBJ whole genome shotgun (WGS) entry which is preliminary data.</text>
</comment>
<dbReference type="RefSeq" id="WP_169339429.1">
    <property type="nucleotide sequence ID" value="NZ_JABBZM010000003.1"/>
</dbReference>
<protein>
    <submittedName>
        <fullName evidence="2">Uncharacterized protein</fullName>
    </submittedName>
</protein>
<feature type="region of interest" description="Disordered" evidence="1">
    <location>
        <begin position="126"/>
        <end position="152"/>
    </location>
</feature>
<gene>
    <name evidence="2" type="ORF">HGR00_04920</name>
</gene>
<reference evidence="2 3" key="1">
    <citation type="submission" date="2020-04" db="EMBL/GenBank/DDBJ databases">
        <title>Ralstonia insidiosa genome sequencing and assembly.</title>
        <authorList>
            <person name="Martins R.C.R."/>
            <person name="Perdigao-Neto L.V."/>
            <person name="Levin A.S.S."/>
            <person name="Costa S.F."/>
        </authorList>
    </citation>
    <scope>NUCLEOTIDE SEQUENCE [LARGE SCALE GENOMIC DNA]</scope>
    <source>
        <strain evidence="2 3">5047</strain>
    </source>
</reference>
<dbReference type="AlphaFoldDB" id="A0A848NWC7"/>
<accession>A0A848NWC7</accession>
<dbReference type="Proteomes" id="UP000575469">
    <property type="component" value="Unassembled WGS sequence"/>
</dbReference>
<evidence type="ECO:0000313" key="3">
    <source>
        <dbReference type="Proteomes" id="UP000575469"/>
    </source>
</evidence>
<evidence type="ECO:0000313" key="2">
    <source>
        <dbReference type="EMBL" id="NMV37243.1"/>
    </source>
</evidence>
<dbReference type="EMBL" id="JABBZM010000003">
    <property type="protein sequence ID" value="NMV37243.1"/>
    <property type="molecule type" value="Genomic_DNA"/>
</dbReference>
<proteinExistence type="predicted"/>
<organism evidence="2 3">
    <name type="scientific">Ralstonia insidiosa</name>
    <dbReference type="NCBI Taxonomy" id="190721"/>
    <lineage>
        <taxon>Bacteria</taxon>
        <taxon>Pseudomonadati</taxon>
        <taxon>Pseudomonadota</taxon>
        <taxon>Betaproteobacteria</taxon>
        <taxon>Burkholderiales</taxon>
        <taxon>Burkholderiaceae</taxon>
        <taxon>Ralstonia</taxon>
    </lineage>
</organism>
<name>A0A848NWC7_9RALS</name>
<evidence type="ECO:0000256" key="1">
    <source>
        <dbReference type="SAM" id="MobiDB-lite"/>
    </source>
</evidence>